<dbReference type="EMBL" id="AONI01000005">
    <property type="protein sequence ID" value="EPX81642.1"/>
    <property type="molecule type" value="Genomic_DNA"/>
</dbReference>
<comment type="cofactor">
    <cofactor evidence="1">
        <name>Zn(2+)</name>
        <dbReference type="ChEBI" id="CHEBI:29105"/>
    </cofactor>
</comment>
<protein>
    <recommendedName>
        <fullName evidence="7">3-keto-5-aminohexanoate cleavage enzyme</fullName>
    </recommendedName>
</protein>
<organism evidence="5 6">
    <name type="scientific">Litoreibacter arenae DSM 19593</name>
    <dbReference type="NCBI Taxonomy" id="1123360"/>
    <lineage>
        <taxon>Bacteria</taxon>
        <taxon>Pseudomonadati</taxon>
        <taxon>Pseudomonadota</taxon>
        <taxon>Alphaproteobacteria</taxon>
        <taxon>Rhodobacterales</taxon>
        <taxon>Roseobacteraceae</taxon>
        <taxon>Litoreibacter</taxon>
    </lineage>
</organism>
<dbReference type="eggNOG" id="COG3246">
    <property type="taxonomic scope" value="Bacteria"/>
</dbReference>
<accession>S9QPS7</accession>
<keyword evidence="3" id="KW-0479">Metal-binding</keyword>
<evidence type="ECO:0000256" key="1">
    <source>
        <dbReference type="ARBA" id="ARBA00001947"/>
    </source>
</evidence>
<evidence type="ECO:0000256" key="4">
    <source>
        <dbReference type="ARBA" id="ARBA00022833"/>
    </source>
</evidence>
<sequence>MTPLPRLMVAPTGARRTKADHPALPITLPEIIATAKACHAAGADGLHLHVRDAEGRHSLDAGLYSEALAALAEIVPEMSVQITTEAVGIYSPAEQRAVVETVQPSLVSVSLAEITGDGDLDTALEFYTNCRTSGIAVQHILYSEGDLRLMSQLLDSGKLHASDLQLIFVLGRYTKGQTSAPEDLQPFTDWLAASDLDADWAVCAFGPRETDCLVAAHRQGGKLRVGFENSLWNSDGSLAKDNAERVAEVVRAIA</sequence>
<name>S9QPS7_9RHOB</name>
<dbReference type="InterPro" id="IPR013785">
    <property type="entry name" value="Aldolase_TIM"/>
</dbReference>
<dbReference type="STRING" id="1123360.thalar_00198"/>
<gene>
    <name evidence="5" type="ORF">thalar_00198</name>
</gene>
<reference evidence="6" key="1">
    <citation type="journal article" date="2013" name="Stand. Genomic Sci.">
        <title>Genome sequence of the Litoreibacter arenae type strain (DSM 19593(T)), a member of the Roseobacter clade isolated from sea sand.</title>
        <authorList>
            <person name="Riedel T."/>
            <person name="Fiebig A."/>
            <person name="Petersen J."/>
            <person name="Gronow S."/>
            <person name="Kyrpides N.C."/>
            <person name="Goker M."/>
            <person name="Klenk H.P."/>
        </authorList>
    </citation>
    <scope>NUCLEOTIDE SEQUENCE [LARGE SCALE GENOMIC DNA]</scope>
    <source>
        <strain evidence="6">DSM 19593</strain>
    </source>
</reference>
<dbReference type="Gene3D" id="3.20.20.70">
    <property type="entry name" value="Aldolase class I"/>
    <property type="match status" value="1"/>
</dbReference>
<dbReference type="RefSeq" id="WP_021101141.1">
    <property type="nucleotide sequence ID" value="NZ_KE557310.1"/>
</dbReference>
<dbReference type="Pfam" id="PF05853">
    <property type="entry name" value="BKACE"/>
    <property type="match status" value="1"/>
</dbReference>
<evidence type="ECO:0000256" key="3">
    <source>
        <dbReference type="ARBA" id="ARBA00022723"/>
    </source>
</evidence>
<dbReference type="Proteomes" id="UP000015351">
    <property type="component" value="Unassembled WGS sequence"/>
</dbReference>
<evidence type="ECO:0008006" key="7">
    <source>
        <dbReference type="Google" id="ProtNLM"/>
    </source>
</evidence>
<dbReference type="PANTHER" id="PTHR37418">
    <property type="entry name" value="3-KETO-5-AMINOHEXANOATE CLEAVAGE ENZYME-RELATED"/>
    <property type="match status" value="1"/>
</dbReference>
<keyword evidence="6" id="KW-1185">Reference proteome</keyword>
<proteinExistence type="predicted"/>
<evidence type="ECO:0000256" key="2">
    <source>
        <dbReference type="ARBA" id="ARBA00022679"/>
    </source>
</evidence>
<dbReference type="PANTHER" id="PTHR37418:SF2">
    <property type="entry name" value="3-KETO-5-AMINOHEXANOATE CLEAVAGE ENZYME"/>
    <property type="match status" value="1"/>
</dbReference>
<dbReference type="OrthoDB" id="9805277at2"/>
<comment type="caution">
    <text evidence="5">The sequence shown here is derived from an EMBL/GenBank/DDBJ whole genome shotgun (WGS) entry which is preliminary data.</text>
</comment>
<keyword evidence="4" id="KW-0862">Zinc</keyword>
<evidence type="ECO:0000313" key="5">
    <source>
        <dbReference type="EMBL" id="EPX81642.1"/>
    </source>
</evidence>
<dbReference type="GO" id="GO:0046872">
    <property type="term" value="F:metal ion binding"/>
    <property type="evidence" value="ECO:0007669"/>
    <property type="project" value="UniProtKB-KW"/>
</dbReference>
<dbReference type="GO" id="GO:0043720">
    <property type="term" value="F:3-keto-5-aminohexanoate cleavage activity"/>
    <property type="evidence" value="ECO:0007669"/>
    <property type="project" value="InterPro"/>
</dbReference>
<evidence type="ECO:0000313" key="6">
    <source>
        <dbReference type="Proteomes" id="UP000015351"/>
    </source>
</evidence>
<dbReference type="PATRIC" id="fig|1123360.3.peg.197"/>
<dbReference type="InterPro" id="IPR008567">
    <property type="entry name" value="BKACE"/>
</dbReference>
<dbReference type="HOGENOM" id="CLU_065536_3_0_5"/>
<dbReference type="AlphaFoldDB" id="S9QPS7"/>
<keyword evidence="2" id="KW-0808">Transferase</keyword>